<reference evidence="1 3" key="1">
    <citation type="journal article" date="2014" name="BMC Genomics">
        <title>Genome sequence of Anopheles sinensis provides insight into genetics basis of mosquito competence for malaria parasites.</title>
        <authorList>
            <person name="Zhou D."/>
            <person name="Zhang D."/>
            <person name="Ding G."/>
            <person name="Shi L."/>
            <person name="Hou Q."/>
            <person name="Ye Y."/>
            <person name="Xu Y."/>
            <person name="Zhou H."/>
            <person name="Xiong C."/>
            <person name="Li S."/>
            <person name="Yu J."/>
            <person name="Hong S."/>
            <person name="Yu X."/>
            <person name="Zou P."/>
            <person name="Chen C."/>
            <person name="Chang X."/>
            <person name="Wang W."/>
            <person name="Lv Y."/>
            <person name="Sun Y."/>
            <person name="Ma L."/>
            <person name="Shen B."/>
            <person name="Zhu C."/>
        </authorList>
    </citation>
    <scope>NUCLEOTIDE SEQUENCE [LARGE SCALE GENOMIC DNA]</scope>
</reference>
<reference evidence="2" key="2">
    <citation type="submission" date="2020-05" db="UniProtKB">
        <authorList>
            <consortium name="EnsemblMetazoa"/>
        </authorList>
    </citation>
    <scope>IDENTIFICATION</scope>
</reference>
<evidence type="ECO:0000313" key="1">
    <source>
        <dbReference type="EMBL" id="KFB37950.1"/>
    </source>
</evidence>
<dbReference type="Proteomes" id="UP000030765">
    <property type="component" value="Unassembled WGS sequence"/>
</dbReference>
<sequence length="122" mass="13643">MGKTENKRVVRFPSVRAVETGFHPQECFGEAVTRYLGQVKIAKPTFDLPVASRGWGFSSEIKTGRSSIEAANRGSRAIVETPERYLIEKDTLEFRANAGTMLLYARSILDDNLQLENGCFDL</sequence>
<gene>
    <name evidence="1" type="ORF">ZHAS_00005119</name>
</gene>
<dbReference type="EnsemblMetazoa" id="ASIC005119-RA">
    <property type="protein sequence ID" value="ASIC005119-PA"/>
    <property type="gene ID" value="ASIC005119"/>
</dbReference>
<name>A0A084VJ06_ANOSI</name>
<keyword evidence="1" id="KW-0418">Kinase</keyword>
<dbReference type="VEuPathDB" id="VectorBase:ASIC005119"/>
<dbReference type="AlphaFoldDB" id="A0A084VJ06"/>
<protein>
    <submittedName>
        <fullName evidence="1 2">Carbamate kinase</fullName>
    </submittedName>
</protein>
<organism evidence="1">
    <name type="scientific">Anopheles sinensis</name>
    <name type="common">Mosquito</name>
    <dbReference type="NCBI Taxonomy" id="74873"/>
    <lineage>
        <taxon>Eukaryota</taxon>
        <taxon>Metazoa</taxon>
        <taxon>Ecdysozoa</taxon>
        <taxon>Arthropoda</taxon>
        <taxon>Hexapoda</taxon>
        <taxon>Insecta</taxon>
        <taxon>Pterygota</taxon>
        <taxon>Neoptera</taxon>
        <taxon>Endopterygota</taxon>
        <taxon>Diptera</taxon>
        <taxon>Nematocera</taxon>
        <taxon>Culicoidea</taxon>
        <taxon>Culicidae</taxon>
        <taxon>Anophelinae</taxon>
        <taxon>Anopheles</taxon>
    </lineage>
</organism>
<evidence type="ECO:0000313" key="2">
    <source>
        <dbReference type="EnsemblMetazoa" id="ASIC005119-PA"/>
    </source>
</evidence>
<keyword evidence="1" id="KW-0808">Transferase</keyword>
<evidence type="ECO:0000313" key="3">
    <source>
        <dbReference type="Proteomes" id="UP000030765"/>
    </source>
</evidence>
<dbReference type="EMBL" id="ATLV01013421">
    <property type="status" value="NOT_ANNOTATED_CDS"/>
    <property type="molecule type" value="Genomic_DNA"/>
</dbReference>
<dbReference type="GO" id="GO:0016301">
    <property type="term" value="F:kinase activity"/>
    <property type="evidence" value="ECO:0007669"/>
    <property type="project" value="UniProtKB-KW"/>
</dbReference>
<accession>A0A084VJ06</accession>
<keyword evidence="3" id="KW-1185">Reference proteome</keyword>
<dbReference type="EMBL" id="KE524855">
    <property type="protein sequence ID" value="KFB37950.1"/>
    <property type="molecule type" value="Genomic_DNA"/>
</dbReference>
<proteinExistence type="predicted"/>